<evidence type="ECO:0008006" key="3">
    <source>
        <dbReference type="Google" id="ProtNLM"/>
    </source>
</evidence>
<reference evidence="2" key="1">
    <citation type="submission" date="2018-03" db="EMBL/GenBank/DDBJ databases">
        <authorList>
            <person name="Sun L."/>
            <person name="Liu H."/>
            <person name="Chen W."/>
            <person name="Huang K."/>
            <person name="Liu W."/>
            <person name="Gao X."/>
        </authorList>
    </citation>
    <scope>NUCLEOTIDE SEQUENCE [LARGE SCALE GENOMIC DNA]</scope>
    <source>
        <strain evidence="2">SH9</strain>
    </source>
</reference>
<proteinExistence type="predicted"/>
<dbReference type="AlphaFoldDB" id="A0A2T1HV76"/>
<evidence type="ECO:0000313" key="2">
    <source>
        <dbReference type="Proteomes" id="UP000239772"/>
    </source>
</evidence>
<gene>
    <name evidence="1" type="ORF">SLNSH_08250</name>
</gene>
<keyword evidence="2" id="KW-1185">Reference proteome</keyword>
<dbReference type="SUPFAM" id="SSF56112">
    <property type="entry name" value="Protein kinase-like (PK-like)"/>
    <property type="match status" value="1"/>
</dbReference>
<accession>A0A2T1HV76</accession>
<comment type="caution">
    <text evidence="1">The sequence shown here is derived from an EMBL/GenBank/DDBJ whole genome shotgun (WGS) entry which is preliminary data.</text>
</comment>
<protein>
    <recommendedName>
        <fullName evidence="3">Aminoglycoside phosphotransferase domain-containing protein</fullName>
    </recommendedName>
</protein>
<evidence type="ECO:0000313" key="1">
    <source>
        <dbReference type="EMBL" id="PSC05565.1"/>
    </source>
</evidence>
<dbReference type="EMBL" id="PVZS01000007">
    <property type="protein sequence ID" value="PSC05565.1"/>
    <property type="molecule type" value="Genomic_DNA"/>
</dbReference>
<sequence length="300" mass="33725">MFLTPRHVFKLKKRIVDEFVDFRSAEARRRNAIDEVRLNRRLAPDVYLGVVPVTRADGVLRLGGEGEAVDWLVEMRRLNQAEFLDEWALSGALPSDRIEILADRLAAFYRAAPRAPISAGENVARFRHEILSARQGLSDPRFGLSEGRVRRIAGAQLRFLMGPADPIGRPAAMGRIVEGHGDLRPEHVWLGSDPVVIDCLEFNADLRRLDPFDELSYLSLECERLGAPHVGRLLIARVAARLKHRPPPALLAFYRSVRALMRARFALRHLLEPAPREPAKWPPLARAYLAIAEASALQLP</sequence>
<dbReference type="InterPro" id="IPR011009">
    <property type="entry name" value="Kinase-like_dom_sf"/>
</dbReference>
<name>A0A2T1HV76_9HYPH</name>
<organism evidence="1 2">
    <name type="scientific">Alsobacter soli</name>
    <dbReference type="NCBI Taxonomy" id="2109933"/>
    <lineage>
        <taxon>Bacteria</taxon>
        <taxon>Pseudomonadati</taxon>
        <taxon>Pseudomonadota</taxon>
        <taxon>Alphaproteobacteria</taxon>
        <taxon>Hyphomicrobiales</taxon>
        <taxon>Alsobacteraceae</taxon>
        <taxon>Alsobacter</taxon>
    </lineage>
</organism>
<dbReference type="Proteomes" id="UP000239772">
    <property type="component" value="Unassembled WGS sequence"/>
</dbReference>